<accession>A0AAD2E9E3</accession>
<organism evidence="1 2">
    <name type="scientific">Fraxinus pennsylvanica</name>
    <dbReference type="NCBI Taxonomy" id="56036"/>
    <lineage>
        <taxon>Eukaryota</taxon>
        <taxon>Viridiplantae</taxon>
        <taxon>Streptophyta</taxon>
        <taxon>Embryophyta</taxon>
        <taxon>Tracheophyta</taxon>
        <taxon>Spermatophyta</taxon>
        <taxon>Magnoliopsida</taxon>
        <taxon>eudicotyledons</taxon>
        <taxon>Gunneridae</taxon>
        <taxon>Pentapetalae</taxon>
        <taxon>asterids</taxon>
        <taxon>lamiids</taxon>
        <taxon>Lamiales</taxon>
        <taxon>Oleaceae</taxon>
        <taxon>Oleeae</taxon>
        <taxon>Fraxinus</taxon>
    </lineage>
</organism>
<dbReference type="EMBL" id="OU503052">
    <property type="protein sequence ID" value="CAI9779621.1"/>
    <property type="molecule type" value="Genomic_DNA"/>
</dbReference>
<keyword evidence="2" id="KW-1185">Reference proteome</keyword>
<evidence type="ECO:0000313" key="2">
    <source>
        <dbReference type="Proteomes" id="UP000834106"/>
    </source>
</evidence>
<name>A0AAD2E9E3_9LAMI</name>
<dbReference type="Proteomes" id="UP000834106">
    <property type="component" value="Chromosome 17"/>
</dbReference>
<gene>
    <name evidence="1" type="ORF">FPE_LOCUS27051</name>
</gene>
<evidence type="ECO:0000313" key="1">
    <source>
        <dbReference type="EMBL" id="CAI9779621.1"/>
    </source>
</evidence>
<reference evidence="1" key="1">
    <citation type="submission" date="2023-05" db="EMBL/GenBank/DDBJ databases">
        <authorList>
            <person name="Huff M."/>
        </authorList>
    </citation>
    <scope>NUCLEOTIDE SEQUENCE</scope>
</reference>
<proteinExistence type="predicted"/>
<protein>
    <submittedName>
        <fullName evidence="1">Uncharacterized protein</fullName>
    </submittedName>
</protein>
<dbReference type="AlphaFoldDB" id="A0AAD2E9E3"/>
<sequence length="128" mass="14437">MNIGCSENPQQRRLRRCSLRSRRALEDVYGKAKPSSVGDVHRRSSLESRFCYDNPIPEEIIEKPIGLSLALKNNLSWRVRESLSKYAVLVAGELGILFVRDVGVEVTLVLLDKKVVWEVGILCVRDVG</sequence>